<evidence type="ECO:0000256" key="6">
    <source>
        <dbReference type="ARBA" id="ARBA00022741"/>
    </source>
</evidence>
<dbReference type="Proteomes" id="UP000184226">
    <property type="component" value="Unassembled WGS sequence"/>
</dbReference>
<feature type="domain" description="AMP-dependent synthetase/ligase" evidence="15">
    <location>
        <begin position="31"/>
        <end position="420"/>
    </location>
</feature>
<evidence type="ECO:0000256" key="7">
    <source>
        <dbReference type="ARBA" id="ARBA00022832"/>
    </source>
</evidence>
<evidence type="ECO:0000256" key="5">
    <source>
        <dbReference type="ARBA" id="ARBA00022598"/>
    </source>
</evidence>
<dbReference type="Pfam" id="PF13193">
    <property type="entry name" value="AMP-binding_C"/>
    <property type="match status" value="1"/>
</dbReference>
<proteinExistence type="inferred from homology"/>
<organism evidence="17 18">
    <name type="scientific">Pollutimonas bauzanensis</name>
    <dbReference type="NCBI Taxonomy" id="658167"/>
    <lineage>
        <taxon>Bacteria</taxon>
        <taxon>Pseudomonadati</taxon>
        <taxon>Pseudomonadota</taxon>
        <taxon>Betaproteobacteria</taxon>
        <taxon>Burkholderiales</taxon>
        <taxon>Alcaligenaceae</taxon>
        <taxon>Pollutimonas</taxon>
    </lineage>
</organism>
<keyword evidence="9" id="KW-0460">Magnesium</keyword>
<dbReference type="InterPro" id="IPR042099">
    <property type="entry name" value="ANL_N_sf"/>
</dbReference>
<gene>
    <name evidence="17" type="ORF">SAMN04488135_12424</name>
</gene>
<evidence type="ECO:0000256" key="8">
    <source>
        <dbReference type="ARBA" id="ARBA00022840"/>
    </source>
</evidence>
<dbReference type="OrthoDB" id="9766486at2"/>
<evidence type="ECO:0000256" key="2">
    <source>
        <dbReference type="ARBA" id="ARBA00004170"/>
    </source>
</evidence>
<dbReference type="InterPro" id="IPR000873">
    <property type="entry name" value="AMP-dep_synth/lig_dom"/>
</dbReference>
<evidence type="ECO:0000256" key="13">
    <source>
        <dbReference type="ARBA" id="ARBA00039545"/>
    </source>
</evidence>
<dbReference type="GO" id="GO:0005524">
    <property type="term" value="F:ATP binding"/>
    <property type="evidence" value="ECO:0007669"/>
    <property type="project" value="UniProtKB-KW"/>
</dbReference>
<dbReference type="EMBL" id="FQXE01000024">
    <property type="protein sequence ID" value="SHI44978.1"/>
    <property type="molecule type" value="Genomic_DNA"/>
</dbReference>
<evidence type="ECO:0000256" key="14">
    <source>
        <dbReference type="ARBA" id="ARBA00042773"/>
    </source>
</evidence>
<evidence type="ECO:0000256" key="3">
    <source>
        <dbReference type="ARBA" id="ARBA00005005"/>
    </source>
</evidence>
<dbReference type="SUPFAM" id="SSF56801">
    <property type="entry name" value="Acetyl-CoA synthetase-like"/>
    <property type="match status" value="1"/>
</dbReference>
<dbReference type="GO" id="GO:0016020">
    <property type="term" value="C:membrane"/>
    <property type="evidence" value="ECO:0007669"/>
    <property type="project" value="UniProtKB-SubCell"/>
</dbReference>
<protein>
    <recommendedName>
        <fullName evidence="13">Long-chain-fatty-acid--CoA ligase</fullName>
        <ecNumber evidence="12">6.2.1.3</ecNumber>
    </recommendedName>
    <alternativeName>
        <fullName evidence="14">Long-chain acyl-CoA synthetase</fullName>
    </alternativeName>
</protein>
<dbReference type="InterPro" id="IPR025110">
    <property type="entry name" value="AMP-bd_C"/>
</dbReference>
<feature type="domain" description="AMP-binding enzyme C-terminal" evidence="16">
    <location>
        <begin position="471"/>
        <end position="545"/>
    </location>
</feature>
<dbReference type="FunFam" id="3.30.300.30:FF:000006">
    <property type="entry name" value="Long-chain-fatty-acid--CoA ligase FadD"/>
    <property type="match status" value="1"/>
</dbReference>
<dbReference type="FunFam" id="3.40.50.12780:FF:000003">
    <property type="entry name" value="Long-chain-fatty-acid--CoA ligase FadD"/>
    <property type="match status" value="1"/>
</dbReference>
<keyword evidence="10" id="KW-0443">Lipid metabolism</keyword>
<evidence type="ECO:0000259" key="16">
    <source>
        <dbReference type="Pfam" id="PF13193"/>
    </source>
</evidence>
<dbReference type="AlphaFoldDB" id="A0A1M6B8S8"/>
<evidence type="ECO:0000256" key="10">
    <source>
        <dbReference type="ARBA" id="ARBA00023098"/>
    </source>
</evidence>
<dbReference type="CDD" id="cd05936">
    <property type="entry name" value="FC-FACS_FadD_like"/>
    <property type="match status" value="1"/>
</dbReference>
<dbReference type="InterPro" id="IPR045851">
    <property type="entry name" value="AMP-bd_C_sf"/>
</dbReference>
<dbReference type="Gene3D" id="3.40.50.12780">
    <property type="entry name" value="N-terminal domain of ligase-like"/>
    <property type="match status" value="1"/>
</dbReference>
<dbReference type="PANTHER" id="PTHR43767:SF8">
    <property type="entry name" value="LONG-CHAIN-FATTY-ACID--COA LIGASE"/>
    <property type="match status" value="1"/>
</dbReference>
<reference evidence="17 18" key="1">
    <citation type="submission" date="2016-11" db="EMBL/GenBank/DDBJ databases">
        <authorList>
            <person name="Jaros S."/>
            <person name="Januszkiewicz K."/>
            <person name="Wedrychowicz H."/>
        </authorList>
    </citation>
    <scope>NUCLEOTIDE SEQUENCE [LARGE SCALE GENOMIC DNA]</scope>
    <source>
        <strain evidence="17 18">CGMCC 1.10190</strain>
    </source>
</reference>
<dbReference type="Gene3D" id="3.30.300.30">
    <property type="match status" value="1"/>
</dbReference>
<evidence type="ECO:0000313" key="17">
    <source>
        <dbReference type="EMBL" id="SHI44978.1"/>
    </source>
</evidence>
<dbReference type="EC" id="6.2.1.3" evidence="12"/>
<keyword evidence="11" id="KW-0472">Membrane</keyword>
<dbReference type="InterPro" id="IPR020845">
    <property type="entry name" value="AMP-binding_CS"/>
</dbReference>
<keyword evidence="18" id="KW-1185">Reference proteome</keyword>
<evidence type="ECO:0000259" key="15">
    <source>
        <dbReference type="Pfam" id="PF00501"/>
    </source>
</evidence>
<comment type="cofactor">
    <cofactor evidence="1">
        <name>Mg(2+)</name>
        <dbReference type="ChEBI" id="CHEBI:18420"/>
    </cofactor>
</comment>
<dbReference type="STRING" id="658167.SAMN04488135_12424"/>
<comment type="pathway">
    <text evidence="3">Lipid metabolism; fatty acid beta-oxidation.</text>
</comment>
<name>A0A1M6B8S8_9BURK</name>
<evidence type="ECO:0000256" key="1">
    <source>
        <dbReference type="ARBA" id="ARBA00001946"/>
    </source>
</evidence>
<accession>A0A1M6B8S8</accession>
<keyword evidence="8" id="KW-0067">ATP-binding</keyword>
<comment type="similarity">
    <text evidence="4">Belongs to the ATP-dependent AMP-binding enzyme family.</text>
</comment>
<dbReference type="InterPro" id="IPR050237">
    <property type="entry name" value="ATP-dep_AMP-bd_enzyme"/>
</dbReference>
<keyword evidence="6" id="KW-0547">Nucleotide-binding</keyword>
<dbReference type="GO" id="GO:0004467">
    <property type="term" value="F:long-chain fatty acid-CoA ligase activity"/>
    <property type="evidence" value="ECO:0007669"/>
    <property type="project" value="UniProtKB-EC"/>
</dbReference>
<sequence>MERIWLDHYPPGIPADITEQANAYGSLVALLEESCARYADKTAYISMDATLSYRQLDEHARHFAAWLHAIGIKKGDRVALMMPNLLQYPVCLFGALRAGAVVVNTNPLYTATELEHQLADSGAETIVIVENFAATLQKALPRTAIKHIVVTSIGEMLGTVKGAVTNLVVRHVKKLVPSWSLPATVSLKHALAAGRKAPYAPAPLGHSDLAFLQYTGGTTGVAKGAMLTHGNMVANVCQAHAWVQPYVSEGGECIVTALPLYHIFALTANCLTFMKLGAQNLLIINARDIPDLVKSMGKVRFTAITGVNTLFNALLNNPEFAKLDFSALRLTLGGGMAVQEVIAQRWLKVTGKPIAQAYGLTETSPAVTINPLDRQDFNGSIGLPVPSTEIAIRDIDSRDLPQGESGEICVRGPQVSPGYWNRPDETSKAFDPDGFLHTGDIGYVNPEGYIFILDRKKDMILVSGFNVYPNEVEAVAMQHPDVQEAAAIGVPDEHSGEVVKLFVIRKNDSLTEEALIKHCRSMLTGYKTPKSVEFRDDLPRSNVGKILRRELKG</sequence>
<keyword evidence="7" id="KW-0276">Fatty acid metabolism</keyword>
<evidence type="ECO:0000256" key="4">
    <source>
        <dbReference type="ARBA" id="ARBA00006432"/>
    </source>
</evidence>
<dbReference type="RefSeq" id="WP_073109994.1">
    <property type="nucleotide sequence ID" value="NZ_FQXE01000024.1"/>
</dbReference>
<evidence type="ECO:0000313" key="18">
    <source>
        <dbReference type="Proteomes" id="UP000184226"/>
    </source>
</evidence>
<evidence type="ECO:0000256" key="9">
    <source>
        <dbReference type="ARBA" id="ARBA00022842"/>
    </source>
</evidence>
<dbReference type="PROSITE" id="PS00455">
    <property type="entry name" value="AMP_BINDING"/>
    <property type="match status" value="1"/>
</dbReference>
<evidence type="ECO:0000256" key="11">
    <source>
        <dbReference type="ARBA" id="ARBA00023136"/>
    </source>
</evidence>
<evidence type="ECO:0000256" key="12">
    <source>
        <dbReference type="ARBA" id="ARBA00026121"/>
    </source>
</evidence>
<comment type="subcellular location">
    <subcellularLocation>
        <location evidence="2">Membrane</location>
        <topology evidence="2">Peripheral membrane protein</topology>
    </subcellularLocation>
</comment>
<dbReference type="Pfam" id="PF00501">
    <property type="entry name" value="AMP-binding"/>
    <property type="match status" value="1"/>
</dbReference>
<keyword evidence="5" id="KW-0436">Ligase</keyword>
<dbReference type="PANTHER" id="PTHR43767">
    <property type="entry name" value="LONG-CHAIN-FATTY-ACID--COA LIGASE"/>
    <property type="match status" value="1"/>
</dbReference>